<organism evidence="3 4">
    <name type="scientific">Entamoeba invadens IP1</name>
    <dbReference type="NCBI Taxonomy" id="370355"/>
    <lineage>
        <taxon>Eukaryota</taxon>
        <taxon>Amoebozoa</taxon>
        <taxon>Evosea</taxon>
        <taxon>Archamoebae</taxon>
        <taxon>Mastigamoebida</taxon>
        <taxon>Entamoebidae</taxon>
        <taxon>Entamoeba</taxon>
    </lineage>
</organism>
<dbReference type="EMBL" id="KB207268">
    <property type="protein sequence ID" value="ELP83511.1"/>
    <property type="molecule type" value="Genomic_DNA"/>
</dbReference>
<dbReference type="GeneID" id="14882396"/>
<keyword evidence="1" id="KW-0175">Coiled coil</keyword>
<dbReference type="Proteomes" id="UP000014680">
    <property type="component" value="Unassembled WGS sequence"/>
</dbReference>
<protein>
    <submittedName>
        <fullName evidence="3">Uncharacterized protein</fullName>
    </submittedName>
</protein>
<gene>
    <name evidence="3" type="ORF">EIN_377660</name>
</gene>
<dbReference type="VEuPathDB" id="AmoebaDB:EIN_377660"/>
<dbReference type="AlphaFoldDB" id="A0A0A1TYD8"/>
<evidence type="ECO:0000256" key="2">
    <source>
        <dbReference type="SAM" id="SignalP"/>
    </source>
</evidence>
<evidence type="ECO:0000256" key="1">
    <source>
        <dbReference type="SAM" id="Coils"/>
    </source>
</evidence>
<feature type="signal peptide" evidence="2">
    <location>
        <begin position="1"/>
        <end position="24"/>
    </location>
</feature>
<feature type="chain" id="PRO_5001980352" evidence="2">
    <location>
        <begin position="25"/>
        <end position="170"/>
    </location>
</feature>
<evidence type="ECO:0000313" key="3">
    <source>
        <dbReference type="EMBL" id="ELP83511.1"/>
    </source>
</evidence>
<sequence>MTFGIVFGTILLLILLVVIYKVVSTPIENKDKNKTQLEIDQIDADIKKEKDECQRNLELMKCDFENVQKDQTTRKSQLAHELALRIIKARKYIATLMEIRANIHEEYEKCHNTNNQDFSKKIEIAQRSVTLAKAHYHNPQEKTSEEDLEMSLDKFVLDGEIEEINQEKED</sequence>
<reference evidence="3 4" key="1">
    <citation type="submission" date="2012-10" db="EMBL/GenBank/DDBJ databases">
        <authorList>
            <person name="Zafar N."/>
            <person name="Inman J."/>
            <person name="Hall N."/>
            <person name="Lorenzi H."/>
            <person name="Caler E."/>
        </authorList>
    </citation>
    <scope>NUCLEOTIDE SEQUENCE [LARGE SCALE GENOMIC DNA]</scope>
    <source>
        <strain evidence="3 4">IP1</strain>
    </source>
</reference>
<keyword evidence="2" id="KW-0732">Signal</keyword>
<dbReference type="RefSeq" id="XP_004182857.1">
    <property type="nucleotide sequence ID" value="XM_004182809.1"/>
</dbReference>
<dbReference type="KEGG" id="eiv:EIN_377660"/>
<evidence type="ECO:0000313" key="4">
    <source>
        <dbReference type="Proteomes" id="UP000014680"/>
    </source>
</evidence>
<accession>A0A0A1TYD8</accession>
<name>A0A0A1TYD8_ENTIV</name>
<proteinExistence type="predicted"/>
<keyword evidence="4" id="KW-1185">Reference proteome</keyword>
<feature type="coiled-coil region" evidence="1">
    <location>
        <begin position="32"/>
        <end position="70"/>
    </location>
</feature>